<dbReference type="GO" id="GO:0007165">
    <property type="term" value="P:signal transduction"/>
    <property type="evidence" value="ECO:0007669"/>
    <property type="project" value="TreeGrafter"/>
</dbReference>
<dbReference type="GO" id="GO:0030288">
    <property type="term" value="C:outer membrane-bounded periplasmic space"/>
    <property type="evidence" value="ECO:0007669"/>
    <property type="project" value="TreeGrafter"/>
</dbReference>
<proteinExistence type="predicted"/>
<dbReference type="PANTHER" id="PTHR32060">
    <property type="entry name" value="TAIL-SPECIFIC PROTEASE"/>
    <property type="match status" value="1"/>
</dbReference>
<evidence type="ECO:0000259" key="1">
    <source>
        <dbReference type="SMART" id="SM00245"/>
    </source>
</evidence>
<dbReference type="GO" id="GO:0006508">
    <property type="term" value="P:proteolysis"/>
    <property type="evidence" value="ECO:0007669"/>
    <property type="project" value="InterPro"/>
</dbReference>
<evidence type="ECO:0000313" key="3">
    <source>
        <dbReference type="Proteomes" id="UP000315908"/>
    </source>
</evidence>
<dbReference type="SMART" id="SM00245">
    <property type="entry name" value="TSPc"/>
    <property type="match status" value="1"/>
</dbReference>
<dbReference type="InterPro" id="IPR005151">
    <property type="entry name" value="Tail-specific_protease"/>
</dbReference>
<dbReference type="PANTHER" id="PTHR32060:SF30">
    <property type="entry name" value="CARBOXY-TERMINAL PROCESSING PROTEASE CTPA"/>
    <property type="match status" value="1"/>
</dbReference>
<dbReference type="SUPFAM" id="SSF52096">
    <property type="entry name" value="ClpP/crotonase"/>
    <property type="match status" value="1"/>
</dbReference>
<dbReference type="OrthoDB" id="7314861at2"/>
<dbReference type="AlphaFoldDB" id="A0A562MNU1"/>
<name>A0A562MNU1_9SPHI</name>
<dbReference type="Proteomes" id="UP000315908">
    <property type="component" value="Unassembled WGS sequence"/>
</dbReference>
<evidence type="ECO:0000313" key="2">
    <source>
        <dbReference type="EMBL" id="TWI21605.1"/>
    </source>
</evidence>
<dbReference type="InterPro" id="IPR029045">
    <property type="entry name" value="ClpP/crotonase-like_dom_sf"/>
</dbReference>
<comment type="caution">
    <text evidence="2">The sequence shown here is derived from an EMBL/GenBank/DDBJ whole genome shotgun (WGS) entry which is preliminary data.</text>
</comment>
<dbReference type="RefSeq" id="WP_115049804.1">
    <property type="nucleotide sequence ID" value="NZ_JBPFQP010000010.1"/>
</dbReference>
<dbReference type="GO" id="GO:0004175">
    <property type="term" value="F:endopeptidase activity"/>
    <property type="evidence" value="ECO:0007669"/>
    <property type="project" value="TreeGrafter"/>
</dbReference>
<reference evidence="2 3" key="1">
    <citation type="journal article" date="2015" name="Stand. Genomic Sci.">
        <title>Genomic Encyclopedia of Bacterial and Archaeal Type Strains, Phase III: the genomes of soil and plant-associated and newly described type strains.</title>
        <authorList>
            <person name="Whitman W.B."/>
            <person name="Woyke T."/>
            <person name="Klenk H.P."/>
            <person name="Zhou Y."/>
            <person name="Lilburn T.G."/>
            <person name="Beck B.J."/>
            <person name="De Vos P."/>
            <person name="Vandamme P."/>
            <person name="Eisen J.A."/>
            <person name="Garrity G."/>
            <person name="Hugenholtz P."/>
            <person name="Kyrpides N.C."/>
        </authorList>
    </citation>
    <scope>NUCLEOTIDE SEQUENCE [LARGE SCALE GENOMIC DNA]</scope>
    <source>
        <strain evidence="2 3">CGMCC 1.6855</strain>
    </source>
</reference>
<sequence length="355" mass="40162">MCKIIFFIVCFSVFNICRAQNKEVTKLVDQFIDTLEAHSFMRSRVDFDKMRQETKLNVRNINSTDSLMPTFKKIVAGLNDHHSSVHRVKGTTDELALIKKYASTTYAQLGMPGPNFQHRLIEDKYAYINVPGVDLEHRMYIDTLQKQLLELDGKQPKAWIIDLTENEGGSCAPMIIPFHALIDTTQTFCYFDGTLDKDGKEVLVDKFQIPQNGLYIDNDVEAKYFKFDTVQVLPLVNNKIPVIILISGITGSSGEIAACHFLGQKNVTVIGTKSAGLTSGNELYYVDKGYSINLMTALLHNRKGKSYDVGERINPDITITYPENIQSRKEQHQYILENKSIFINRALEFLTSGGI</sequence>
<feature type="domain" description="Tail specific protease" evidence="1">
    <location>
        <begin position="83"/>
        <end position="320"/>
    </location>
</feature>
<dbReference type="Pfam" id="PF03572">
    <property type="entry name" value="Peptidase_S41"/>
    <property type="match status" value="1"/>
</dbReference>
<accession>A0A562MNU1</accession>
<organism evidence="2 3">
    <name type="scientific">Sphingobacterium siyangense</name>
    <dbReference type="NCBI Taxonomy" id="459529"/>
    <lineage>
        <taxon>Bacteria</taxon>
        <taxon>Pseudomonadati</taxon>
        <taxon>Bacteroidota</taxon>
        <taxon>Sphingobacteriia</taxon>
        <taxon>Sphingobacteriales</taxon>
        <taxon>Sphingobacteriaceae</taxon>
        <taxon>Sphingobacterium</taxon>
    </lineage>
</organism>
<dbReference type="Gene3D" id="3.90.226.10">
    <property type="entry name" value="2-enoyl-CoA Hydratase, Chain A, domain 1"/>
    <property type="match status" value="1"/>
</dbReference>
<dbReference type="EMBL" id="VLKR01000007">
    <property type="protein sequence ID" value="TWI21605.1"/>
    <property type="molecule type" value="Genomic_DNA"/>
</dbReference>
<gene>
    <name evidence="2" type="ORF">IQ31_01737</name>
</gene>
<protein>
    <submittedName>
        <fullName evidence="2">Peptidase S41-like protein</fullName>
    </submittedName>
</protein>
<dbReference type="GO" id="GO:0008236">
    <property type="term" value="F:serine-type peptidase activity"/>
    <property type="evidence" value="ECO:0007669"/>
    <property type="project" value="InterPro"/>
</dbReference>